<evidence type="ECO:0000313" key="1">
    <source>
        <dbReference type="EMBL" id="SVD44213.1"/>
    </source>
</evidence>
<name>A0A382VCL5_9ZZZZ</name>
<organism evidence="1">
    <name type="scientific">marine metagenome</name>
    <dbReference type="NCBI Taxonomy" id="408172"/>
    <lineage>
        <taxon>unclassified sequences</taxon>
        <taxon>metagenomes</taxon>
        <taxon>ecological metagenomes</taxon>
    </lineage>
</organism>
<accession>A0A382VCL5</accession>
<proteinExistence type="predicted"/>
<dbReference type="EMBL" id="UINC01150906">
    <property type="protein sequence ID" value="SVD44213.1"/>
    <property type="molecule type" value="Genomic_DNA"/>
</dbReference>
<reference evidence="1" key="1">
    <citation type="submission" date="2018-05" db="EMBL/GenBank/DDBJ databases">
        <authorList>
            <person name="Lanie J.A."/>
            <person name="Ng W.-L."/>
            <person name="Kazmierczak K.M."/>
            <person name="Andrzejewski T.M."/>
            <person name="Davidsen T.M."/>
            <person name="Wayne K.J."/>
            <person name="Tettelin H."/>
            <person name="Glass J.I."/>
            <person name="Rusch D."/>
            <person name="Podicherti R."/>
            <person name="Tsui H.-C.T."/>
            <person name="Winkler M.E."/>
        </authorList>
    </citation>
    <scope>NUCLEOTIDE SEQUENCE</scope>
</reference>
<sequence length="68" mass="7787">MNNYTEKNLSTLVEEIYQTVSDLNSGDKDIPEEHLETLTTGIKKSISDWAEPKNKNGFSIRRVRTSSR</sequence>
<dbReference type="AlphaFoldDB" id="A0A382VCL5"/>
<gene>
    <name evidence="1" type="ORF">METZ01_LOCUS397067</name>
</gene>
<protein>
    <submittedName>
        <fullName evidence="1">Uncharacterized protein</fullName>
    </submittedName>
</protein>